<evidence type="ECO:0000313" key="4">
    <source>
        <dbReference type="Proteomes" id="UP000248054"/>
    </source>
</evidence>
<organism evidence="3 4">
    <name type="scientific">Winogradskyella epiphytica</name>
    <dbReference type="NCBI Taxonomy" id="262005"/>
    <lineage>
        <taxon>Bacteria</taxon>
        <taxon>Pseudomonadati</taxon>
        <taxon>Bacteroidota</taxon>
        <taxon>Flavobacteriia</taxon>
        <taxon>Flavobacteriales</taxon>
        <taxon>Flavobacteriaceae</taxon>
        <taxon>Winogradskyella</taxon>
    </lineage>
</organism>
<comment type="caution">
    <text evidence="3">The sequence shown here is derived from an EMBL/GenBank/DDBJ whole genome shotgun (WGS) entry which is preliminary data.</text>
</comment>
<accession>A0A2V4XJ41</accession>
<dbReference type="OrthoDB" id="1426588at2"/>
<feature type="region of interest" description="Disordered" evidence="1">
    <location>
        <begin position="167"/>
        <end position="196"/>
    </location>
</feature>
<dbReference type="EMBL" id="QJTD01000001">
    <property type="protein sequence ID" value="PYE83340.1"/>
    <property type="molecule type" value="Genomic_DNA"/>
</dbReference>
<feature type="compositionally biased region" description="Low complexity" evidence="1">
    <location>
        <begin position="179"/>
        <end position="196"/>
    </location>
</feature>
<feature type="chain" id="PRO_5015897496" description="Lipocalin-like protein" evidence="2">
    <location>
        <begin position="19"/>
        <end position="196"/>
    </location>
</feature>
<keyword evidence="4" id="KW-1185">Reference proteome</keyword>
<protein>
    <recommendedName>
        <fullName evidence="5">Lipocalin-like protein</fullName>
    </recommendedName>
</protein>
<dbReference type="AlphaFoldDB" id="A0A2V4XJ41"/>
<evidence type="ECO:0008006" key="5">
    <source>
        <dbReference type="Google" id="ProtNLM"/>
    </source>
</evidence>
<feature type="compositionally biased region" description="Polar residues" evidence="1">
    <location>
        <begin position="167"/>
        <end position="178"/>
    </location>
</feature>
<evidence type="ECO:0000256" key="2">
    <source>
        <dbReference type="SAM" id="SignalP"/>
    </source>
</evidence>
<name>A0A2V4XJ41_9FLAO</name>
<reference evidence="3 4" key="1">
    <citation type="submission" date="2018-06" db="EMBL/GenBank/DDBJ databases">
        <title>Genomic Encyclopedia of Type Strains, Phase III (KMG-III): the genomes of soil and plant-associated and newly described type strains.</title>
        <authorList>
            <person name="Whitman W."/>
        </authorList>
    </citation>
    <scope>NUCLEOTIDE SEQUENCE [LARGE SCALE GENOMIC DNA]</scope>
    <source>
        <strain evidence="3 4">CECT 7945</strain>
    </source>
</reference>
<evidence type="ECO:0000313" key="3">
    <source>
        <dbReference type="EMBL" id="PYE83340.1"/>
    </source>
</evidence>
<feature type="signal peptide" evidence="2">
    <location>
        <begin position="1"/>
        <end position="18"/>
    </location>
</feature>
<gene>
    <name evidence="3" type="ORF">DFQ11_101773</name>
</gene>
<dbReference type="RefSeq" id="WP_110474417.1">
    <property type="nucleotide sequence ID" value="NZ_BMWQ01000001.1"/>
</dbReference>
<sequence length="196" mass="21496">MKKLLPLFCLFTLLTAFTCENEPLDVGFDLGENNNNNSELIGTWELVDFDVTLVSSSTFGDQSFTSDIAIISTEEDYTLNFTQNTFTTSGNYTYDTQVAVNGDTVSTDAYSMESVNGNGTYSTVNHVMTVDGSFFDFEFEGMDQSALQGEQTVTFSISNDGQTLTFSQDETTSQTDPATGNVTDNTTTSTSVWIRQ</sequence>
<proteinExistence type="predicted"/>
<evidence type="ECO:0000256" key="1">
    <source>
        <dbReference type="SAM" id="MobiDB-lite"/>
    </source>
</evidence>
<keyword evidence="2" id="KW-0732">Signal</keyword>
<dbReference type="Proteomes" id="UP000248054">
    <property type="component" value="Unassembled WGS sequence"/>
</dbReference>